<organism evidence="1 2">
    <name type="scientific">Capnocytophaga endodontalis</name>
    <dbReference type="NCBI Taxonomy" id="2708117"/>
    <lineage>
        <taxon>Bacteria</taxon>
        <taxon>Pseudomonadati</taxon>
        <taxon>Bacteroidota</taxon>
        <taxon>Flavobacteriia</taxon>
        <taxon>Flavobacteriales</taxon>
        <taxon>Flavobacteriaceae</taxon>
        <taxon>Capnocytophaga</taxon>
    </lineage>
</organism>
<dbReference type="KEGG" id="capn:CBG49_14230"/>
<proteinExistence type="predicted"/>
<reference evidence="2" key="1">
    <citation type="submission" date="2017-06" db="EMBL/GenBank/DDBJ databases">
        <title>Complete genome sequence of Capnocytophaga sp. KCOM 1579 (=ChDC OS43) isolated from a human refractory periapical abscess lesion.</title>
        <authorList>
            <person name="Kook J.-K."/>
            <person name="Park S.-N."/>
            <person name="Lim Y.K."/>
            <person name="Roh H."/>
        </authorList>
    </citation>
    <scope>NUCLEOTIDE SEQUENCE [LARGE SCALE GENOMIC DNA]</scope>
    <source>
        <strain evidence="2">ChDC OS43</strain>
    </source>
</reference>
<dbReference type="Proteomes" id="UP000197007">
    <property type="component" value="Chromosome"/>
</dbReference>
<evidence type="ECO:0000313" key="1">
    <source>
        <dbReference type="EMBL" id="ASF44155.1"/>
    </source>
</evidence>
<sequence>MNTIILKHNLDFQHYQLAVKTLENIGVEVLESHNPYEVTEEDIRSVALAREDIKHGRIKSSEQVFEEAKAKY</sequence>
<dbReference type="EMBL" id="CP022022">
    <property type="protein sequence ID" value="ASF44155.1"/>
    <property type="molecule type" value="Genomic_DNA"/>
</dbReference>
<dbReference type="RefSeq" id="WP_088595000.1">
    <property type="nucleotide sequence ID" value="NZ_CP022022.1"/>
</dbReference>
<keyword evidence="2" id="KW-1185">Reference proteome</keyword>
<accession>A0A1Z4BS65</accession>
<dbReference type="AlphaFoldDB" id="A0A1Z4BS65"/>
<gene>
    <name evidence="1" type="ORF">CBG49_14230</name>
</gene>
<protein>
    <submittedName>
        <fullName evidence="1">Toxin-antitoxin system, antitoxin component</fullName>
    </submittedName>
</protein>
<name>A0A1Z4BS65_9FLAO</name>
<evidence type="ECO:0000313" key="2">
    <source>
        <dbReference type="Proteomes" id="UP000197007"/>
    </source>
</evidence>